<protein>
    <submittedName>
        <fullName evidence="1">Uncharacterized protein</fullName>
    </submittedName>
</protein>
<dbReference type="EMBL" id="CACVKT020001854">
    <property type="protein sequence ID" value="CAC5372613.1"/>
    <property type="molecule type" value="Genomic_DNA"/>
</dbReference>
<dbReference type="Proteomes" id="UP000507470">
    <property type="component" value="Unassembled WGS sequence"/>
</dbReference>
<keyword evidence="2" id="KW-1185">Reference proteome</keyword>
<accession>A0A6J8ARJ0</accession>
<organism evidence="1 2">
    <name type="scientific">Mytilus coruscus</name>
    <name type="common">Sea mussel</name>
    <dbReference type="NCBI Taxonomy" id="42192"/>
    <lineage>
        <taxon>Eukaryota</taxon>
        <taxon>Metazoa</taxon>
        <taxon>Spiralia</taxon>
        <taxon>Lophotrochozoa</taxon>
        <taxon>Mollusca</taxon>
        <taxon>Bivalvia</taxon>
        <taxon>Autobranchia</taxon>
        <taxon>Pteriomorphia</taxon>
        <taxon>Mytilida</taxon>
        <taxon>Mytiloidea</taxon>
        <taxon>Mytilidae</taxon>
        <taxon>Mytilinae</taxon>
        <taxon>Mytilus</taxon>
    </lineage>
</organism>
<dbReference type="PANTHER" id="PTHR46704:SF1">
    <property type="entry name" value="TELOMERE LENGTH REGULATION PROTEIN TEL2 HOMOLOG"/>
    <property type="match status" value="1"/>
</dbReference>
<evidence type="ECO:0000313" key="1">
    <source>
        <dbReference type="EMBL" id="CAC5372613.1"/>
    </source>
</evidence>
<dbReference type="PANTHER" id="PTHR46704">
    <property type="entry name" value="CXC DOMAIN-CONTAINING PROTEIN-RELATED"/>
    <property type="match status" value="1"/>
</dbReference>
<dbReference type="OrthoDB" id="6155450at2759"/>
<name>A0A6J8ARJ0_MYTCO</name>
<proteinExistence type="predicted"/>
<sequence>MILGTKTDLLSQCLEPLTTSTGDVPEVDVLVIDGAAIVNMLKPSTSRTFDNYADLIFCPYIRKHLETVARVDVVWDAYIDNSLKAATRSKRGKGIRRRVQGKNKIPQNLQSFLRDDDNKKELCSHKDADTRIMVHVSDAVKHGLKRVMIRTADTDVAVIAVSLFHEIGADELRLAFGSGKSFRYISIHDLSNALGIEISHRLPVFHAFTRCDTVSSFAGKGKKTAWETWMAFEDVK</sequence>
<gene>
    <name evidence="1" type="ORF">MCOR_10660</name>
</gene>
<dbReference type="AlphaFoldDB" id="A0A6J8ARJ0"/>
<reference evidence="1 2" key="1">
    <citation type="submission" date="2020-06" db="EMBL/GenBank/DDBJ databases">
        <authorList>
            <person name="Li R."/>
            <person name="Bekaert M."/>
        </authorList>
    </citation>
    <scope>NUCLEOTIDE SEQUENCE [LARGE SCALE GENOMIC DNA]</scope>
    <source>
        <strain evidence="2">wild</strain>
    </source>
</reference>
<evidence type="ECO:0000313" key="2">
    <source>
        <dbReference type="Proteomes" id="UP000507470"/>
    </source>
</evidence>